<evidence type="ECO:0000313" key="3">
    <source>
        <dbReference type="Proteomes" id="UP000826656"/>
    </source>
</evidence>
<gene>
    <name evidence="2" type="ORF">KY290_017572</name>
</gene>
<keyword evidence="3" id="KW-1185">Reference proteome</keyword>
<feature type="region of interest" description="Disordered" evidence="1">
    <location>
        <begin position="166"/>
        <end position="188"/>
    </location>
</feature>
<proteinExistence type="predicted"/>
<dbReference type="EMBL" id="JAIVGD010000013">
    <property type="protein sequence ID" value="KAH0761499.1"/>
    <property type="molecule type" value="Genomic_DNA"/>
</dbReference>
<evidence type="ECO:0000313" key="2">
    <source>
        <dbReference type="EMBL" id="KAH0761499.1"/>
    </source>
</evidence>
<evidence type="ECO:0000256" key="1">
    <source>
        <dbReference type="SAM" id="MobiDB-lite"/>
    </source>
</evidence>
<reference evidence="2 3" key="1">
    <citation type="journal article" date="2021" name="bioRxiv">
        <title>Chromosome-scale and haplotype-resolved genome assembly of a tetraploid potato cultivar.</title>
        <authorList>
            <person name="Sun H."/>
            <person name="Jiao W.-B."/>
            <person name="Krause K."/>
            <person name="Campoy J.A."/>
            <person name="Goel M."/>
            <person name="Folz-Donahue K."/>
            <person name="Kukat C."/>
            <person name="Huettel B."/>
            <person name="Schneeberger K."/>
        </authorList>
    </citation>
    <scope>NUCLEOTIDE SEQUENCE [LARGE SCALE GENOMIC DNA]</scope>
    <source>
        <strain evidence="2">SolTubOtavaFocal</strain>
        <tissue evidence="2">Leaves</tissue>
    </source>
</reference>
<sequence>MEMWPESINPMVEPPEARQMPGRPPKNRRREIGEEQIITREIVQKNPKPKSTATPTQESTTGKKRGRGHYERASNCKTGTRRGAGSGYKKRPKVVGQGVFVADTGYTCINQGLSSSRRVNTGVVSSAHVTGDIGFKPTKGLKWKGKHAMTQRELQVQSVMRRIQTKSKVAGIQTRAQAKGKSPSKKTS</sequence>
<dbReference type="Proteomes" id="UP000826656">
    <property type="component" value="Unassembled WGS sequence"/>
</dbReference>
<feature type="compositionally biased region" description="Polar residues" evidence="1">
    <location>
        <begin position="49"/>
        <end position="60"/>
    </location>
</feature>
<feature type="region of interest" description="Disordered" evidence="1">
    <location>
        <begin position="1"/>
        <end position="92"/>
    </location>
</feature>
<name>A0ABQ7VD49_SOLTU</name>
<comment type="caution">
    <text evidence="2">The sequence shown here is derived from an EMBL/GenBank/DDBJ whole genome shotgun (WGS) entry which is preliminary data.</text>
</comment>
<organism evidence="2 3">
    <name type="scientific">Solanum tuberosum</name>
    <name type="common">Potato</name>
    <dbReference type="NCBI Taxonomy" id="4113"/>
    <lineage>
        <taxon>Eukaryota</taxon>
        <taxon>Viridiplantae</taxon>
        <taxon>Streptophyta</taxon>
        <taxon>Embryophyta</taxon>
        <taxon>Tracheophyta</taxon>
        <taxon>Spermatophyta</taxon>
        <taxon>Magnoliopsida</taxon>
        <taxon>eudicotyledons</taxon>
        <taxon>Gunneridae</taxon>
        <taxon>Pentapetalae</taxon>
        <taxon>asterids</taxon>
        <taxon>lamiids</taxon>
        <taxon>Solanales</taxon>
        <taxon>Solanaceae</taxon>
        <taxon>Solanoideae</taxon>
        <taxon>Solaneae</taxon>
        <taxon>Solanum</taxon>
    </lineage>
</organism>
<evidence type="ECO:0008006" key="4">
    <source>
        <dbReference type="Google" id="ProtNLM"/>
    </source>
</evidence>
<accession>A0ABQ7VD49</accession>
<protein>
    <recommendedName>
        <fullName evidence="4">Transposon MuDR mudrA</fullName>
    </recommendedName>
</protein>